<dbReference type="Pfam" id="PF00656">
    <property type="entry name" value="Peptidase_C14"/>
    <property type="match status" value="1"/>
</dbReference>
<comment type="caution">
    <text evidence="4">The sequence shown here is derived from an EMBL/GenBank/DDBJ whole genome shotgun (WGS) entry which is preliminary data.</text>
</comment>
<sequence>MGFLKNVLGAPPATKNRINQQQQQQQQQYSGAPTAAAPVNPNSYGYGAQNHPQYTAASAATAYTTGTTTATTTATAYPAPACNTYGGFPDNNAPVMATAYVPGTNPAYHPNGTTNTGTHSNNYNSNSNADNEVSFWECPTCNYARNLNSNTTCGGCGNSMPPDMLECLADSSSGGGYNPATNSQGGYHNPSSTPSYPNTANSNQANIVNSINAGLSKLSMGGGTGAKLANSVTAQMNKYNIGGAGAMGVGAVGGATYAGGGTYGGGANVGGGTGGGGTVMRVHIPAGMNPGQQIKVRSPNGTEVVKTIPPQSEWMYDGARPYFRIQVGGDTPSSTSPYTPYANQPHVPTPSHTTTSGVMRVPIPSGMQPGQMIKVRAPDGKEVLKTIPPESEWQYDGAKPFFRVQVGADTSSPSSYNPYGATANHPSNATSYVPPHTTTWREFQCSAPSHYDPPPVALRSVPCIPRGMGSGLPPNGRHKALLIGINYKKTRAELRGCVNDARSMQDLLKRNGYPDDGSHMLLLSDESSRGREYQPNASNIMKAFKWFMNDVRKGDILFFHFSGHGGQVPDKSGHEIDGYNETIVPVDFSKSGQITDDVLWGSLVYNLPEGARLTALMDMCHSGTGLDLPYEYNVNTRQWKEDVNPAHSSGDVVLFSGCEDSQTSADVSGGYGGNAGGAMTQAFTKAYQTTAANSTYHQFLDEVKKQLKIRRFSQRPQLTSSQQFDAMSRIFTLGYRSSTGGIPSFIEPNHNPMIGREKRRHVKPARQGLGGGGNNMFALGAAAVGAALFADALF</sequence>
<dbReference type="Proteomes" id="UP001530293">
    <property type="component" value="Unassembled WGS sequence"/>
</dbReference>
<evidence type="ECO:0000256" key="1">
    <source>
        <dbReference type="ARBA" id="ARBA00009005"/>
    </source>
</evidence>
<evidence type="ECO:0000256" key="2">
    <source>
        <dbReference type="SAM" id="MobiDB-lite"/>
    </source>
</evidence>
<protein>
    <recommendedName>
        <fullName evidence="3">Peptidase C14 caspase domain-containing protein</fullName>
    </recommendedName>
</protein>
<evidence type="ECO:0000259" key="3">
    <source>
        <dbReference type="Pfam" id="PF00656"/>
    </source>
</evidence>
<dbReference type="InterPro" id="IPR050452">
    <property type="entry name" value="Metacaspase"/>
</dbReference>
<gene>
    <name evidence="4" type="ORF">ACHAWU_000124</name>
</gene>
<evidence type="ECO:0000313" key="5">
    <source>
        <dbReference type="Proteomes" id="UP001530293"/>
    </source>
</evidence>
<accession>A0ABD3MDG0</accession>
<dbReference type="SUPFAM" id="SSF52129">
    <property type="entry name" value="Caspase-like"/>
    <property type="match status" value="1"/>
</dbReference>
<dbReference type="Gene3D" id="3.40.50.12660">
    <property type="match status" value="1"/>
</dbReference>
<keyword evidence="5" id="KW-1185">Reference proteome</keyword>
<reference evidence="4 5" key="1">
    <citation type="submission" date="2024-10" db="EMBL/GenBank/DDBJ databases">
        <title>Updated reference genomes for cyclostephanoid diatoms.</title>
        <authorList>
            <person name="Roberts W.R."/>
            <person name="Alverson A.J."/>
        </authorList>
    </citation>
    <scope>NUCLEOTIDE SEQUENCE [LARGE SCALE GENOMIC DNA]</scope>
    <source>
        <strain evidence="4 5">AJA232-27</strain>
    </source>
</reference>
<dbReference type="PANTHER" id="PTHR48104:SF30">
    <property type="entry name" value="METACASPASE-1"/>
    <property type="match status" value="1"/>
</dbReference>
<proteinExistence type="inferred from homology"/>
<dbReference type="InterPro" id="IPR029030">
    <property type="entry name" value="Caspase-like_dom_sf"/>
</dbReference>
<feature type="region of interest" description="Disordered" evidence="2">
    <location>
        <begin position="178"/>
        <end position="201"/>
    </location>
</feature>
<dbReference type="EMBL" id="JALLBG020000148">
    <property type="protein sequence ID" value="KAL3761637.1"/>
    <property type="molecule type" value="Genomic_DNA"/>
</dbReference>
<organism evidence="4 5">
    <name type="scientific">Discostella pseudostelligera</name>
    <dbReference type="NCBI Taxonomy" id="259834"/>
    <lineage>
        <taxon>Eukaryota</taxon>
        <taxon>Sar</taxon>
        <taxon>Stramenopiles</taxon>
        <taxon>Ochrophyta</taxon>
        <taxon>Bacillariophyta</taxon>
        <taxon>Coscinodiscophyceae</taxon>
        <taxon>Thalassiosirophycidae</taxon>
        <taxon>Stephanodiscales</taxon>
        <taxon>Stephanodiscaceae</taxon>
        <taxon>Discostella</taxon>
    </lineage>
</organism>
<dbReference type="PANTHER" id="PTHR48104">
    <property type="entry name" value="METACASPASE-4"/>
    <property type="match status" value="1"/>
</dbReference>
<comment type="similarity">
    <text evidence="1">Belongs to the peptidase C14B family.</text>
</comment>
<feature type="region of interest" description="Disordered" evidence="2">
    <location>
        <begin position="19"/>
        <end position="45"/>
    </location>
</feature>
<evidence type="ECO:0000313" key="4">
    <source>
        <dbReference type="EMBL" id="KAL3761637.1"/>
    </source>
</evidence>
<dbReference type="AlphaFoldDB" id="A0ABD3MDG0"/>
<feature type="domain" description="Peptidase C14 caspase" evidence="3">
    <location>
        <begin position="477"/>
        <end position="722"/>
    </location>
</feature>
<feature type="compositionally biased region" description="Polar residues" evidence="2">
    <location>
        <begin position="179"/>
        <end position="201"/>
    </location>
</feature>
<dbReference type="InterPro" id="IPR011600">
    <property type="entry name" value="Pept_C14_caspase"/>
</dbReference>
<name>A0ABD3MDG0_9STRA</name>